<dbReference type="SMART" id="SM00421">
    <property type="entry name" value="HTH_LUXR"/>
    <property type="match status" value="1"/>
</dbReference>
<keyword evidence="5" id="KW-1185">Reference proteome</keyword>
<protein>
    <submittedName>
        <fullName evidence="4">ATP/maltotriose-dependent transcriptional regulator MalT</fullName>
    </submittedName>
</protein>
<dbReference type="SUPFAM" id="SSF48452">
    <property type="entry name" value="TPR-like"/>
    <property type="match status" value="1"/>
</dbReference>
<evidence type="ECO:0000259" key="3">
    <source>
        <dbReference type="PROSITE" id="PS50043"/>
    </source>
</evidence>
<dbReference type="PROSITE" id="PS50043">
    <property type="entry name" value="HTH_LUXR_2"/>
    <property type="match status" value="1"/>
</dbReference>
<organism evidence="4 5">
    <name type="scientific">Leifsonia aquatica</name>
    <name type="common">Corynebacterium aquaticum</name>
    <dbReference type="NCBI Taxonomy" id="144185"/>
    <lineage>
        <taxon>Bacteria</taxon>
        <taxon>Bacillati</taxon>
        <taxon>Actinomycetota</taxon>
        <taxon>Actinomycetes</taxon>
        <taxon>Micrococcales</taxon>
        <taxon>Microbacteriaceae</taxon>
        <taxon>Leifsonia</taxon>
    </lineage>
</organism>
<dbReference type="Pfam" id="PF00196">
    <property type="entry name" value="GerE"/>
    <property type="match status" value="1"/>
</dbReference>
<dbReference type="GO" id="GO:0004016">
    <property type="term" value="F:adenylate cyclase activity"/>
    <property type="evidence" value="ECO:0007669"/>
    <property type="project" value="TreeGrafter"/>
</dbReference>
<feature type="domain" description="HTH luxR-type" evidence="3">
    <location>
        <begin position="906"/>
        <end position="971"/>
    </location>
</feature>
<dbReference type="EMBL" id="JACHVP010000001">
    <property type="protein sequence ID" value="MBB2967107.1"/>
    <property type="molecule type" value="Genomic_DNA"/>
</dbReference>
<dbReference type="GO" id="GO:0006355">
    <property type="term" value="P:regulation of DNA-templated transcription"/>
    <property type="evidence" value="ECO:0007669"/>
    <property type="project" value="InterPro"/>
</dbReference>
<name>A0A7W4UW07_LEIAQ</name>
<dbReference type="SUPFAM" id="SSF52540">
    <property type="entry name" value="P-loop containing nucleoside triphosphate hydrolases"/>
    <property type="match status" value="1"/>
</dbReference>
<dbReference type="GO" id="GO:0003677">
    <property type="term" value="F:DNA binding"/>
    <property type="evidence" value="ECO:0007669"/>
    <property type="project" value="InterPro"/>
</dbReference>
<gene>
    <name evidence="4" type="ORF">FHX33_001839</name>
</gene>
<evidence type="ECO:0000313" key="5">
    <source>
        <dbReference type="Proteomes" id="UP000538196"/>
    </source>
</evidence>
<evidence type="ECO:0000256" key="2">
    <source>
        <dbReference type="ARBA" id="ARBA00022840"/>
    </source>
</evidence>
<dbReference type="InterPro" id="IPR041664">
    <property type="entry name" value="AAA_16"/>
</dbReference>
<dbReference type="InterPro" id="IPR036388">
    <property type="entry name" value="WH-like_DNA-bd_sf"/>
</dbReference>
<dbReference type="RefSeq" id="WP_183428372.1">
    <property type="nucleotide sequence ID" value="NZ_JACHVP010000001.1"/>
</dbReference>
<dbReference type="Gene3D" id="1.10.10.10">
    <property type="entry name" value="Winged helix-like DNA-binding domain superfamily/Winged helix DNA-binding domain"/>
    <property type="match status" value="1"/>
</dbReference>
<dbReference type="PANTHER" id="PTHR16305:SF35">
    <property type="entry name" value="TRANSCRIPTIONAL ACTIVATOR DOMAIN"/>
    <property type="match status" value="1"/>
</dbReference>
<reference evidence="4 5" key="1">
    <citation type="submission" date="2020-08" db="EMBL/GenBank/DDBJ databases">
        <title>Sequencing the genomes of 1000 actinobacteria strains.</title>
        <authorList>
            <person name="Klenk H.-P."/>
        </authorList>
    </citation>
    <scope>NUCLEOTIDE SEQUENCE [LARGE SCALE GENOMIC DNA]</scope>
    <source>
        <strain evidence="4 5">DSM 20146</strain>
    </source>
</reference>
<comment type="caution">
    <text evidence="4">The sequence shown here is derived from an EMBL/GenBank/DDBJ whole genome shotgun (WGS) entry which is preliminary data.</text>
</comment>
<accession>A0A7W4UW07</accession>
<dbReference type="Pfam" id="PF13191">
    <property type="entry name" value="AAA_16"/>
    <property type="match status" value="1"/>
</dbReference>
<dbReference type="Gene3D" id="3.40.50.300">
    <property type="entry name" value="P-loop containing nucleotide triphosphate hydrolases"/>
    <property type="match status" value="1"/>
</dbReference>
<keyword evidence="1" id="KW-0547">Nucleotide-binding</keyword>
<evidence type="ECO:0000313" key="4">
    <source>
        <dbReference type="EMBL" id="MBB2967107.1"/>
    </source>
</evidence>
<dbReference type="GO" id="GO:0005524">
    <property type="term" value="F:ATP binding"/>
    <property type="evidence" value="ECO:0007669"/>
    <property type="project" value="UniProtKB-KW"/>
</dbReference>
<dbReference type="InterPro" id="IPR011990">
    <property type="entry name" value="TPR-like_helical_dom_sf"/>
</dbReference>
<evidence type="ECO:0000256" key="1">
    <source>
        <dbReference type="ARBA" id="ARBA00022741"/>
    </source>
</evidence>
<keyword evidence="2" id="KW-0067">ATP-binding</keyword>
<dbReference type="CDD" id="cd06170">
    <property type="entry name" value="LuxR_C_like"/>
    <property type="match status" value="1"/>
</dbReference>
<dbReference type="InterPro" id="IPR027417">
    <property type="entry name" value="P-loop_NTPase"/>
</dbReference>
<dbReference type="InterPro" id="IPR016032">
    <property type="entry name" value="Sig_transdc_resp-reg_C-effctor"/>
</dbReference>
<dbReference type="Gene3D" id="1.25.40.10">
    <property type="entry name" value="Tetratricopeptide repeat domain"/>
    <property type="match status" value="1"/>
</dbReference>
<dbReference type="InterPro" id="IPR000792">
    <property type="entry name" value="Tscrpt_reg_LuxR_C"/>
</dbReference>
<sequence>MRSPASSPTMIGRESDLTALHDELEAVSAGGTRAVVIGGEAGIGKTRLISEFLEQAEPSATVLLGRCVDLGSDGAPFGPFAAALRRLIELVGLDAVLAAAGPGAGGLSALLPELADHTSVPARTGAERLYELVTVLFENLSAERPIVLAIDDIHWADTSTLELLRFVVRMSERGRVLVLLGYRSDEVTRGHPLRAYLAELERTRRVTRWELGRLTRAQVAAQLELLLGCVPDTATVDQVNRFSEGVPFFVEELAGIDGLATGDDLPETLRELLLARYERLTEPAQRLLRIVSAGGVCVEHDLLTAVFDGTPEQLDAAAREAIVANVLVADTTEYVFRNALVREAVHADLLPGERTRFHTRYAEALEAGPQRSAIQLSTHWMAAHDLRRAFTSSVEAMDEARLSYAYATVAAMGDRALELWERVPDAEALGGLSRVDLQARTASALRNAGDSERALAMVSVALEDASGLAPTRHARLLRDKAQYLTNLNRPGSIELLRQALELVPAGSVGPGDALRPQLLAELAARLMLAARFDEAIDTTTEAVEELGDAPDPRLSIAHNIRGCALIATGEIERGLAELERARVVAGGDIAALLRHAVNASDALNGLGRYADAVRIAEAGAARARERGVERTSGVILSSNTIEPLLALGELARAEALLDPALALDPPPSFRAHLQHLKLWVTLWRGDVEGADALLRRWRTGLRLQGDLEAQSFLGVARIEAEIALARGDAGHAWSEARVVLDEGHRSIPAKDLPVIAAAARALADRALADPEKERAEVLAAAAEVEAALARHAAWPTAPVWGAMTTAEIATARAAVAVDGRDAAFTAAVDAWRQAIEATSSALAPAQLGPYALARAARVAIAAGDRPAADRLAVQAGAAADALGYGLISVAAAALTSPRGVRAPAGVSGPGAPLTEREEQVLALIEQGLSNKQIGERLFISAKTASVHVSSILRKVGASSRTEAVYRAGQGVR</sequence>
<proteinExistence type="predicted"/>
<dbReference type="SUPFAM" id="SSF46894">
    <property type="entry name" value="C-terminal effector domain of the bipartite response regulators"/>
    <property type="match status" value="1"/>
</dbReference>
<dbReference type="PANTHER" id="PTHR16305">
    <property type="entry name" value="TESTICULAR SOLUBLE ADENYLYL CYCLASE"/>
    <property type="match status" value="1"/>
</dbReference>
<dbReference type="AlphaFoldDB" id="A0A7W4UW07"/>
<dbReference type="GO" id="GO:0005737">
    <property type="term" value="C:cytoplasm"/>
    <property type="evidence" value="ECO:0007669"/>
    <property type="project" value="TreeGrafter"/>
</dbReference>
<dbReference type="PRINTS" id="PR00038">
    <property type="entry name" value="HTHLUXR"/>
</dbReference>
<dbReference type="Proteomes" id="UP000538196">
    <property type="component" value="Unassembled WGS sequence"/>
</dbReference>